<reference evidence="2" key="1">
    <citation type="submission" date="2020-03" db="EMBL/GenBank/DDBJ databases">
        <title>A mixture of massive structural variations and highly conserved coding sequences in Ustilaginoidea virens genome.</title>
        <authorList>
            <person name="Zhang K."/>
            <person name="Zhao Z."/>
            <person name="Zhang Z."/>
            <person name="Li Y."/>
            <person name="Hsiang T."/>
            <person name="Sun W."/>
        </authorList>
    </citation>
    <scope>NUCLEOTIDE SEQUENCE</scope>
    <source>
        <strain evidence="2">UV-8b</strain>
    </source>
</reference>
<gene>
    <name evidence="2" type="ORF">UV8b_07621</name>
</gene>
<dbReference type="RefSeq" id="XP_043001053.1">
    <property type="nucleotide sequence ID" value="XM_043145118.1"/>
</dbReference>
<evidence type="ECO:0000313" key="3">
    <source>
        <dbReference type="Proteomes" id="UP000027002"/>
    </source>
</evidence>
<accession>A0A8E5HXE0</accession>
<organism evidence="2 3">
    <name type="scientific">Ustilaginoidea virens</name>
    <name type="common">Rice false smut fungus</name>
    <name type="synonym">Villosiclava virens</name>
    <dbReference type="NCBI Taxonomy" id="1159556"/>
    <lineage>
        <taxon>Eukaryota</taxon>
        <taxon>Fungi</taxon>
        <taxon>Dikarya</taxon>
        <taxon>Ascomycota</taxon>
        <taxon>Pezizomycotina</taxon>
        <taxon>Sordariomycetes</taxon>
        <taxon>Hypocreomycetidae</taxon>
        <taxon>Hypocreales</taxon>
        <taxon>Clavicipitaceae</taxon>
        <taxon>Ustilaginoidea</taxon>
    </lineage>
</organism>
<keyword evidence="3" id="KW-1185">Reference proteome</keyword>
<dbReference type="EMBL" id="CP072758">
    <property type="protein sequence ID" value="QUC23380.1"/>
    <property type="molecule type" value="Genomic_DNA"/>
</dbReference>
<feature type="compositionally biased region" description="Polar residues" evidence="1">
    <location>
        <begin position="13"/>
        <end position="27"/>
    </location>
</feature>
<protein>
    <submittedName>
        <fullName evidence="2">Uncharacterized protein</fullName>
    </submittedName>
</protein>
<evidence type="ECO:0000313" key="2">
    <source>
        <dbReference type="EMBL" id="QUC23380.1"/>
    </source>
</evidence>
<evidence type="ECO:0000256" key="1">
    <source>
        <dbReference type="SAM" id="MobiDB-lite"/>
    </source>
</evidence>
<dbReference type="Proteomes" id="UP000027002">
    <property type="component" value="Chromosome 6"/>
</dbReference>
<sequence>MSRVAGIADEGSSHNFDLTPLTPSTPLNEADKTTAPLSAGLQEPKKKGVEIRSAAVVAANDLTGSAMTNH</sequence>
<proteinExistence type="predicted"/>
<dbReference type="GeneID" id="66068398"/>
<dbReference type="KEGG" id="uvi:66068398"/>
<feature type="region of interest" description="Disordered" evidence="1">
    <location>
        <begin position="1"/>
        <end position="47"/>
    </location>
</feature>
<name>A0A8E5HXE0_USTVR</name>
<dbReference type="AlphaFoldDB" id="A0A8E5HXE0"/>